<dbReference type="PRINTS" id="PR00035">
    <property type="entry name" value="HTHGNTR"/>
</dbReference>
<dbReference type="Pfam" id="PF07702">
    <property type="entry name" value="UTRA"/>
    <property type="match status" value="1"/>
</dbReference>
<dbReference type="InterPro" id="IPR036390">
    <property type="entry name" value="WH_DNA-bd_sf"/>
</dbReference>
<proteinExistence type="predicted"/>
<dbReference type="InterPro" id="IPR036388">
    <property type="entry name" value="WH-like_DNA-bd_sf"/>
</dbReference>
<dbReference type="RefSeq" id="WP_307568462.1">
    <property type="nucleotide sequence ID" value="NZ_JAUSQU010000001.1"/>
</dbReference>
<feature type="domain" description="HTH gntR-type" evidence="4">
    <location>
        <begin position="2"/>
        <end position="70"/>
    </location>
</feature>
<evidence type="ECO:0000256" key="3">
    <source>
        <dbReference type="ARBA" id="ARBA00023163"/>
    </source>
</evidence>
<dbReference type="SMART" id="SM00866">
    <property type="entry name" value="UTRA"/>
    <property type="match status" value="1"/>
</dbReference>
<accession>A0ABT9QUU2</accession>
<organism evidence="5 6">
    <name type="scientific">Streptosporangium lutulentum</name>
    <dbReference type="NCBI Taxonomy" id="1461250"/>
    <lineage>
        <taxon>Bacteria</taxon>
        <taxon>Bacillati</taxon>
        <taxon>Actinomycetota</taxon>
        <taxon>Actinomycetes</taxon>
        <taxon>Streptosporangiales</taxon>
        <taxon>Streptosporangiaceae</taxon>
        <taxon>Streptosporangium</taxon>
    </lineage>
</organism>
<gene>
    <name evidence="5" type="ORF">J2853_009401</name>
</gene>
<dbReference type="SUPFAM" id="SSF64288">
    <property type="entry name" value="Chorismate lyase-like"/>
    <property type="match status" value="1"/>
</dbReference>
<dbReference type="InterPro" id="IPR011663">
    <property type="entry name" value="UTRA"/>
</dbReference>
<dbReference type="SMART" id="SM00345">
    <property type="entry name" value="HTH_GNTR"/>
    <property type="match status" value="1"/>
</dbReference>
<dbReference type="CDD" id="cd07377">
    <property type="entry name" value="WHTH_GntR"/>
    <property type="match status" value="1"/>
</dbReference>
<dbReference type="PROSITE" id="PS50949">
    <property type="entry name" value="HTH_GNTR"/>
    <property type="match status" value="1"/>
</dbReference>
<dbReference type="PANTHER" id="PTHR44846:SF1">
    <property type="entry name" value="MANNOSYL-D-GLYCERATE TRANSPORT_METABOLISM SYSTEM REPRESSOR MNGR-RELATED"/>
    <property type="match status" value="1"/>
</dbReference>
<keyword evidence="6" id="KW-1185">Reference proteome</keyword>
<reference evidence="5 6" key="1">
    <citation type="submission" date="2023-07" db="EMBL/GenBank/DDBJ databases">
        <title>Sequencing the genomes of 1000 actinobacteria strains.</title>
        <authorList>
            <person name="Klenk H.-P."/>
        </authorList>
    </citation>
    <scope>NUCLEOTIDE SEQUENCE [LARGE SCALE GENOMIC DNA]</scope>
    <source>
        <strain evidence="5 6">DSM 46740</strain>
    </source>
</reference>
<dbReference type="PANTHER" id="PTHR44846">
    <property type="entry name" value="MANNOSYL-D-GLYCERATE TRANSPORT/METABOLISM SYSTEM REPRESSOR MNGR-RELATED"/>
    <property type="match status" value="1"/>
</dbReference>
<keyword evidence="2" id="KW-0238">DNA-binding</keyword>
<dbReference type="EMBL" id="JAUSQU010000001">
    <property type="protein sequence ID" value="MDP9850190.1"/>
    <property type="molecule type" value="Genomic_DNA"/>
</dbReference>
<dbReference type="InterPro" id="IPR000524">
    <property type="entry name" value="Tscrpt_reg_HTH_GntR"/>
</dbReference>
<evidence type="ECO:0000256" key="1">
    <source>
        <dbReference type="ARBA" id="ARBA00023015"/>
    </source>
</evidence>
<dbReference type="Gene3D" id="3.40.1410.10">
    <property type="entry name" value="Chorismate lyase-like"/>
    <property type="match status" value="1"/>
</dbReference>
<evidence type="ECO:0000313" key="6">
    <source>
        <dbReference type="Proteomes" id="UP001225356"/>
    </source>
</evidence>
<dbReference type="Gene3D" id="1.10.10.10">
    <property type="entry name" value="Winged helix-like DNA-binding domain superfamily/Winged helix DNA-binding domain"/>
    <property type="match status" value="1"/>
</dbReference>
<dbReference type="Pfam" id="PF00392">
    <property type="entry name" value="GntR"/>
    <property type="match status" value="1"/>
</dbReference>
<comment type="caution">
    <text evidence="5">The sequence shown here is derived from an EMBL/GenBank/DDBJ whole genome shotgun (WGS) entry which is preliminary data.</text>
</comment>
<evidence type="ECO:0000256" key="2">
    <source>
        <dbReference type="ARBA" id="ARBA00023125"/>
    </source>
</evidence>
<dbReference type="InterPro" id="IPR050679">
    <property type="entry name" value="Bact_HTH_transcr_reg"/>
</dbReference>
<evidence type="ECO:0000313" key="5">
    <source>
        <dbReference type="EMBL" id="MDP9850190.1"/>
    </source>
</evidence>
<keyword evidence="3" id="KW-0804">Transcription</keyword>
<dbReference type="Proteomes" id="UP001225356">
    <property type="component" value="Unassembled WGS sequence"/>
</dbReference>
<sequence>MSSLYRRLADELRAGIADGTHPPGSRLPSESELAERYGASRGTVRQAFTVLAADGLISSRKGTRRLVLQQTLVQNFSQLHSFSQWAASIGETPSGRLVSLVRREPTELEAGKLELDPGARIYHLTRLRLLSGRPVMVERTAYVERIGALVGGIVIDGDDESVTIRLEELGVVFAHAEHTVSAIPAEAEDADLLGVRPRTPLLRELRRTTDPADRPLEWSDDRYLGDAVAFTVHNSVQASTLIRSSATATTATQGTKEIST</sequence>
<dbReference type="SUPFAM" id="SSF46785">
    <property type="entry name" value="Winged helix' DNA-binding domain"/>
    <property type="match status" value="1"/>
</dbReference>
<protein>
    <submittedName>
        <fullName evidence="5">GntR family transcriptional regulator</fullName>
    </submittedName>
</protein>
<evidence type="ECO:0000259" key="4">
    <source>
        <dbReference type="PROSITE" id="PS50949"/>
    </source>
</evidence>
<name>A0ABT9QUU2_9ACTN</name>
<keyword evidence="1" id="KW-0805">Transcription regulation</keyword>
<dbReference type="InterPro" id="IPR028978">
    <property type="entry name" value="Chorismate_lyase_/UTRA_dom_sf"/>
</dbReference>